<evidence type="ECO:0000256" key="6">
    <source>
        <dbReference type="ARBA" id="ARBA00023037"/>
    </source>
</evidence>
<dbReference type="GO" id="GO:0005178">
    <property type="term" value="F:integrin binding"/>
    <property type="evidence" value="ECO:0007669"/>
    <property type="project" value="TreeGrafter"/>
</dbReference>
<feature type="compositionally biased region" description="Polar residues" evidence="12">
    <location>
        <begin position="893"/>
        <end position="905"/>
    </location>
</feature>
<dbReference type="InterPro" id="IPR013517">
    <property type="entry name" value="FG-GAP"/>
</dbReference>
<feature type="domain" description="Integrin alpha first immunoglubulin-like" evidence="13">
    <location>
        <begin position="485"/>
        <end position="625"/>
    </location>
</feature>
<dbReference type="Gene3D" id="2.60.40.1510">
    <property type="entry name" value="ntegrin, alpha v. Chain A, domain 3"/>
    <property type="match status" value="1"/>
</dbReference>
<evidence type="ECO:0000256" key="3">
    <source>
        <dbReference type="ARBA" id="ARBA00022729"/>
    </source>
</evidence>
<sequence length="1144" mass="124572">MASAPDLEKPSLPFPVRKKTPRELTVILPVLVFMLATLGLTSAFNLDTNLARVLTGPNRTHFGYSVALWADARNKYRLVVGAPKGTNSTDANGTIPLGNVHLCDPFAADCPAYLRLPKLSSEDASEPAISEGGLRAQGIGFGEAVFATDSASSKLAVCAPRYPRKATSYTALQPRGACFVLQDDSGAFVKVLPYSEECYYHQVCFKNTNVYTGYALHGFSVTMSEDQRNIYMGGPYAFYAQGQIARGKTGDGLVNTFNKKTYGVASLDYTLEGWAIAIGQFDGRQYSVAASTPAWSNSRGMVWFYNNRLSSRSLVSVFGEKNGDSFGYSLAAGDVDGDGATDLVVGAPLAQAPNQMLDHGRVYVHYAPTNKVSKRPRLVLVGKEAWGRFGHAVSCPGDLNQDGYDDVAIGAPFSDEGGVVYIYNGGANGLRAEYSQKIAASQFSAGLRSFGFSIDGGIDVDSNGHPDLIIGSPESDAAVFIRTAPVVNLVGSIEVEPRVIAMGNKSCSVGGQDVACFNITVNMQHRTKNVSRSLPMVFSIDLDSKYRRFAFVEGDAYRLVVQHDVRSVADNMLSLSKVAYVKEGRPRLDVPLLVSANVSLAPVSEPPHIPPGRREVPIVLDLLRPPVFEARARLECEDITTCYSKPDLILEPRPKELLIQEGNMEIEVMLQVLQATAYSVTLEATYPSVLTFSHVSGTRFLPKCRESLYVSERTQAKQICTYNELGKNLRVSMFFHFEYNPLTLLVYEERRLNVSFVAASEIPDRNEEDNSVTLSVPVVSRVDLYTEGVSAPDNVEARINETLSLREIVNVSKAAINRTQIGPETTHRFTVTNRGPSPLLAAKIEIRVPLEASNGWPLLYLVESPVMSPSLTCSSVPLNPKKFNLTSDRGRNNDASLAQGQSSLATPIPTKAAPTDTETPPTPTETPPPPTSQGRSKREVGNPADGDEGGDEDDDPSEGTTPPLSPPTSLPDEDEGARTPASGDQDQQAKADKKKMVLDCNTIECHVISCNVTSLLPDETVYLQFTTYITTATIKRIGFTSVALESSLFIETRQANVSVSRGNGRADASTANTHVTLIAQREGQASLKDVSLWKIFVAVLGALMLLIVLIAILHKLGFFKRKRLNEDQREMMKQSQKRRTQYME</sequence>
<feature type="region of interest" description="Disordered" evidence="12">
    <location>
        <begin position="884"/>
        <end position="990"/>
    </location>
</feature>
<dbReference type="Gene3D" id="2.60.40.1530">
    <property type="entry name" value="ntegrin, alpha v. Chain A, domain 4"/>
    <property type="match status" value="1"/>
</dbReference>
<dbReference type="InterPro" id="IPR048286">
    <property type="entry name" value="Integrin_alpha_Ig-like_3"/>
</dbReference>
<organism evidence="15">
    <name type="scientific">Penaeus chinensis</name>
    <name type="common">Fleshy prawn</name>
    <name type="synonym">Fenneropenaeus chinensis</name>
    <dbReference type="NCBI Taxonomy" id="139456"/>
    <lineage>
        <taxon>Eukaryota</taxon>
        <taxon>Metazoa</taxon>
        <taxon>Ecdysozoa</taxon>
        <taxon>Arthropoda</taxon>
        <taxon>Crustacea</taxon>
        <taxon>Multicrustacea</taxon>
        <taxon>Malacostraca</taxon>
        <taxon>Eumalacostraca</taxon>
        <taxon>Eucarida</taxon>
        <taxon>Decapoda</taxon>
        <taxon>Dendrobranchiata</taxon>
        <taxon>Penaeoidea</taxon>
        <taxon>Penaeidae</taxon>
        <taxon>Penaeus</taxon>
    </lineage>
</organism>
<dbReference type="GO" id="GO:0007229">
    <property type="term" value="P:integrin-mediated signaling pathway"/>
    <property type="evidence" value="ECO:0007669"/>
    <property type="project" value="UniProtKB-KW"/>
</dbReference>
<evidence type="ECO:0000256" key="10">
    <source>
        <dbReference type="PROSITE-ProRule" id="PRU00803"/>
    </source>
</evidence>
<feature type="compositionally biased region" description="Acidic residues" evidence="12">
    <location>
        <begin position="945"/>
        <end position="957"/>
    </location>
</feature>
<comment type="subcellular location">
    <subcellularLocation>
        <location evidence="1 11">Membrane</location>
        <topology evidence="1 11">Single-pass type I membrane protein</topology>
    </subcellularLocation>
</comment>
<dbReference type="OrthoDB" id="6373653at2759"/>
<dbReference type="GO" id="GO:0033627">
    <property type="term" value="P:cell adhesion mediated by integrin"/>
    <property type="evidence" value="ECO:0007669"/>
    <property type="project" value="TreeGrafter"/>
</dbReference>
<accession>A0A0A0PNF9</accession>
<proteinExistence type="evidence at transcript level"/>
<keyword evidence="7 11" id="KW-0472">Membrane</keyword>
<dbReference type="GO" id="GO:0007160">
    <property type="term" value="P:cell-matrix adhesion"/>
    <property type="evidence" value="ECO:0007669"/>
    <property type="project" value="TreeGrafter"/>
</dbReference>
<dbReference type="InterPro" id="IPR032695">
    <property type="entry name" value="Integrin_dom_sf"/>
</dbReference>
<dbReference type="Pfam" id="PF01839">
    <property type="entry name" value="FG-GAP"/>
    <property type="match status" value="2"/>
</dbReference>
<keyword evidence="11" id="KW-0812">Transmembrane</keyword>
<protein>
    <submittedName>
        <fullName evidence="15">Integrin alpha 5</fullName>
    </submittedName>
</protein>
<dbReference type="AlphaFoldDB" id="A0A0A0PNF9"/>
<dbReference type="Gene3D" id="1.20.5.930">
    <property type="entry name" value="Bicelle-embedded integrin alpha(iib) transmembrane segment"/>
    <property type="match status" value="1"/>
</dbReference>
<feature type="repeat" description="FG-GAP" evidence="10">
    <location>
        <begin position="436"/>
        <end position="498"/>
    </location>
</feature>
<feature type="compositionally biased region" description="Pro residues" evidence="12">
    <location>
        <begin position="920"/>
        <end position="931"/>
    </location>
</feature>
<dbReference type="SUPFAM" id="SSF69318">
    <property type="entry name" value="Integrin alpha N-terminal domain"/>
    <property type="match status" value="1"/>
</dbReference>
<name>A0A0A0PNF9_PENCE</name>
<gene>
    <name evidence="15" type="primary">ITGA5</name>
</gene>
<dbReference type="GO" id="GO:0009897">
    <property type="term" value="C:external side of plasma membrane"/>
    <property type="evidence" value="ECO:0007669"/>
    <property type="project" value="TreeGrafter"/>
</dbReference>
<feature type="transmembrane region" description="Helical" evidence="11">
    <location>
        <begin position="24"/>
        <end position="44"/>
    </location>
</feature>
<keyword evidence="3" id="KW-0732">Signal</keyword>
<dbReference type="GO" id="GO:0007157">
    <property type="term" value="P:heterophilic cell-cell adhesion via plasma membrane cell adhesion molecules"/>
    <property type="evidence" value="ECO:0007669"/>
    <property type="project" value="UniProtKB-ARBA"/>
</dbReference>
<evidence type="ECO:0000259" key="14">
    <source>
        <dbReference type="Pfam" id="PF20806"/>
    </source>
</evidence>
<evidence type="ECO:0000256" key="5">
    <source>
        <dbReference type="ARBA" id="ARBA00022889"/>
    </source>
</evidence>
<evidence type="ECO:0000256" key="4">
    <source>
        <dbReference type="ARBA" id="ARBA00022737"/>
    </source>
</evidence>
<dbReference type="GO" id="GO:0008305">
    <property type="term" value="C:integrin complex"/>
    <property type="evidence" value="ECO:0007669"/>
    <property type="project" value="InterPro"/>
</dbReference>
<dbReference type="SUPFAM" id="SSF69179">
    <property type="entry name" value="Integrin domains"/>
    <property type="match status" value="2"/>
</dbReference>
<dbReference type="InterPro" id="IPR013519">
    <property type="entry name" value="Int_alpha_beta-p"/>
</dbReference>
<dbReference type="EMBL" id="KC715737">
    <property type="protein sequence ID" value="AHH32888.1"/>
    <property type="molecule type" value="mRNA"/>
</dbReference>
<dbReference type="PROSITE" id="PS51470">
    <property type="entry name" value="FG_GAP"/>
    <property type="match status" value="3"/>
</dbReference>
<keyword evidence="9" id="KW-0325">Glycoprotein</keyword>
<evidence type="ECO:0000256" key="1">
    <source>
        <dbReference type="ARBA" id="ARBA00004479"/>
    </source>
</evidence>
<feature type="repeat" description="FG-GAP" evidence="10">
    <location>
        <begin position="312"/>
        <end position="374"/>
    </location>
</feature>
<dbReference type="InterPro" id="IPR028994">
    <property type="entry name" value="Integrin_alpha_N"/>
</dbReference>
<feature type="repeat" description="FG-GAP" evidence="10">
    <location>
        <begin position="375"/>
        <end position="432"/>
    </location>
</feature>
<feature type="domain" description="Integrin alpha third immunoglobulin-like" evidence="14">
    <location>
        <begin position="813"/>
        <end position="1059"/>
    </location>
</feature>
<keyword evidence="4" id="KW-0677">Repeat</keyword>
<evidence type="ECO:0000256" key="12">
    <source>
        <dbReference type="SAM" id="MobiDB-lite"/>
    </source>
</evidence>
<keyword evidence="6 11" id="KW-0401">Integrin</keyword>
<dbReference type="InterPro" id="IPR013649">
    <property type="entry name" value="Integrin_alpha_Ig-like_1"/>
</dbReference>
<dbReference type="Gene3D" id="2.130.10.130">
    <property type="entry name" value="Integrin alpha, N-terminal"/>
    <property type="match status" value="1"/>
</dbReference>
<evidence type="ECO:0000256" key="2">
    <source>
        <dbReference type="ARBA" id="ARBA00008054"/>
    </source>
</evidence>
<comment type="similarity">
    <text evidence="2 11">Belongs to the integrin alpha chain family.</text>
</comment>
<evidence type="ECO:0000259" key="13">
    <source>
        <dbReference type="Pfam" id="PF08441"/>
    </source>
</evidence>
<dbReference type="GO" id="GO:0048513">
    <property type="term" value="P:animal organ development"/>
    <property type="evidence" value="ECO:0007669"/>
    <property type="project" value="UniProtKB-ARBA"/>
</dbReference>
<comment type="caution">
    <text evidence="11">Lacks conserved residue(s) required for the propagation of feature annotation.</text>
</comment>
<keyword evidence="11" id="KW-1133">Transmembrane helix</keyword>
<reference evidence="15" key="1">
    <citation type="journal article" date="2014" name="Biomed. Res. Int.">
        <title>Bioinformatic prediction of WSSV-host protein-protein interaction.</title>
        <authorList>
            <person name="Sun Z."/>
            <person name="Li S."/>
            <person name="Li F."/>
            <person name="Xiang J."/>
        </authorList>
    </citation>
    <scope>NUCLEOTIDE SEQUENCE</scope>
</reference>
<dbReference type="PANTHER" id="PTHR23220:SF133">
    <property type="entry name" value="INTEGRIN ALPHA-PS2"/>
    <property type="match status" value="1"/>
</dbReference>
<evidence type="ECO:0000256" key="11">
    <source>
        <dbReference type="RuleBase" id="RU003762"/>
    </source>
</evidence>
<feature type="transmembrane region" description="Helical" evidence="11">
    <location>
        <begin position="1092"/>
        <end position="1113"/>
    </location>
</feature>
<keyword evidence="5 11" id="KW-0130">Cell adhesion</keyword>
<evidence type="ECO:0000313" key="15">
    <source>
        <dbReference type="EMBL" id="AHH32888.1"/>
    </source>
</evidence>
<dbReference type="InterPro" id="IPR000413">
    <property type="entry name" value="Integrin_alpha"/>
</dbReference>
<keyword evidence="8 11" id="KW-0675">Receptor</keyword>
<evidence type="ECO:0000256" key="9">
    <source>
        <dbReference type="ARBA" id="ARBA00023180"/>
    </source>
</evidence>
<dbReference type="Pfam" id="PF20806">
    <property type="entry name" value="Integrin_A_Ig_3"/>
    <property type="match status" value="1"/>
</dbReference>
<evidence type="ECO:0000256" key="7">
    <source>
        <dbReference type="ARBA" id="ARBA00023136"/>
    </source>
</evidence>
<feature type="compositionally biased region" description="Low complexity" evidence="12">
    <location>
        <begin position="909"/>
        <end position="919"/>
    </location>
</feature>
<dbReference type="Pfam" id="PF08441">
    <property type="entry name" value="Integrin_A_Ig_1"/>
    <property type="match status" value="1"/>
</dbReference>
<dbReference type="PRINTS" id="PR01185">
    <property type="entry name" value="INTEGRINA"/>
</dbReference>
<dbReference type="PANTHER" id="PTHR23220">
    <property type="entry name" value="INTEGRIN ALPHA"/>
    <property type="match status" value="1"/>
</dbReference>
<evidence type="ECO:0000256" key="8">
    <source>
        <dbReference type="ARBA" id="ARBA00023170"/>
    </source>
</evidence>
<dbReference type="Gene3D" id="2.60.40.1460">
    <property type="entry name" value="Integrin domains. Chain A, domain 2"/>
    <property type="match status" value="1"/>
</dbReference>
<dbReference type="SMART" id="SM00191">
    <property type="entry name" value="Int_alpha"/>
    <property type="match status" value="5"/>
</dbReference>